<keyword evidence="3" id="KW-0560">Oxidoreductase</keyword>
<protein>
    <submittedName>
        <fullName evidence="7">(2Fe-2S)-binding protein</fullName>
    </submittedName>
</protein>
<dbReference type="GO" id="GO:0016491">
    <property type="term" value="F:oxidoreductase activity"/>
    <property type="evidence" value="ECO:0007669"/>
    <property type="project" value="UniProtKB-KW"/>
</dbReference>
<evidence type="ECO:0000256" key="4">
    <source>
        <dbReference type="ARBA" id="ARBA00023004"/>
    </source>
</evidence>
<dbReference type="SUPFAM" id="SSF55961">
    <property type="entry name" value="Bet v1-like"/>
    <property type="match status" value="1"/>
</dbReference>
<name>A0A916X6Z5_9SPHN</name>
<evidence type="ECO:0000313" key="8">
    <source>
        <dbReference type="Proteomes" id="UP000608154"/>
    </source>
</evidence>
<dbReference type="InterPro" id="IPR050584">
    <property type="entry name" value="Cholesterol_7-desaturase"/>
</dbReference>
<keyword evidence="8" id="KW-1185">Reference proteome</keyword>
<reference evidence="7" key="1">
    <citation type="journal article" date="2014" name="Int. J. Syst. Evol. Microbiol.">
        <title>Complete genome sequence of Corynebacterium casei LMG S-19264T (=DSM 44701T), isolated from a smear-ripened cheese.</title>
        <authorList>
            <consortium name="US DOE Joint Genome Institute (JGI-PGF)"/>
            <person name="Walter F."/>
            <person name="Albersmeier A."/>
            <person name="Kalinowski J."/>
            <person name="Ruckert C."/>
        </authorList>
    </citation>
    <scope>NUCLEOTIDE SEQUENCE</scope>
    <source>
        <strain evidence="7">CGMCC 1.15095</strain>
    </source>
</reference>
<keyword evidence="5" id="KW-0411">Iron-sulfur</keyword>
<dbReference type="InterPro" id="IPR036922">
    <property type="entry name" value="Rieske_2Fe-2S_sf"/>
</dbReference>
<dbReference type="Proteomes" id="UP000608154">
    <property type="component" value="Unassembled WGS sequence"/>
</dbReference>
<sequence>MRYLRNSWYVAAWADEVTDGLLARTLLNEPVVLFRDETGKAVALQDRCPHRFVPLSMGRLTEAGLMCGYHGLVFGTGGGCVANPHGPITKALSVRSYPVTERHQQIWLWMGEPAKADPGLIPDFSFLDDATLRPLWGYMRTKAHYELMTDNIMDLGHIEFLHPETLGSEAIRKARTASRQEGNTVYSDRTVHEETLSSFMDYTFETGGRPVTRWLNVRWDPPASMLLTIRVDPAGPELGVRETYGSHIMTPETDNTCHYFWSTVRNFGPDSAELDARKRNALEQAFLSEDKPMIEAQAAAIGTADLLKLEPALLRPDAAAVQARRVLARLINEEA</sequence>
<dbReference type="PROSITE" id="PS51296">
    <property type="entry name" value="RIESKE"/>
    <property type="match status" value="1"/>
</dbReference>
<dbReference type="Pfam" id="PF19112">
    <property type="entry name" value="VanA_C"/>
    <property type="match status" value="1"/>
</dbReference>
<feature type="domain" description="Rieske" evidence="6">
    <location>
        <begin position="8"/>
        <end position="108"/>
    </location>
</feature>
<keyword evidence="2" id="KW-0479">Metal-binding</keyword>
<dbReference type="Pfam" id="PF00355">
    <property type="entry name" value="Rieske"/>
    <property type="match status" value="1"/>
</dbReference>
<evidence type="ECO:0000256" key="5">
    <source>
        <dbReference type="ARBA" id="ARBA00023014"/>
    </source>
</evidence>
<dbReference type="Gene3D" id="2.102.10.10">
    <property type="entry name" value="Rieske [2Fe-2S] iron-sulphur domain"/>
    <property type="match status" value="1"/>
</dbReference>
<reference evidence="7" key="2">
    <citation type="submission" date="2020-09" db="EMBL/GenBank/DDBJ databases">
        <authorList>
            <person name="Sun Q."/>
            <person name="Zhou Y."/>
        </authorList>
    </citation>
    <scope>NUCLEOTIDE SEQUENCE</scope>
    <source>
        <strain evidence="7">CGMCC 1.15095</strain>
    </source>
</reference>
<evidence type="ECO:0000256" key="2">
    <source>
        <dbReference type="ARBA" id="ARBA00022723"/>
    </source>
</evidence>
<dbReference type="Gene3D" id="3.90.380.10">
    <property type="entry name" value="Naphthalene 1,2-dioxygenase Alpha Subunit, Chain A, domain 1"/>
    <property type="match status" value="1"/>
</dbReference>
<keyword evidence="4" id="KW-0408">Iron</keyword>
<dbReference type="RefSeq" id="WP_188772834.1">
    <property type="nucleotide sequence ID" value="NZ_BMHK01000035.1"/>
</dbReference>
<dbReference type="PANTHER" id="PTHR21266:SF60">
    <property type="entry name" value="3-KETOSTEROID-9-ALPHA-MONOOXYGENASE, OXYGENASE COMPONENT"/>
    <property type="match status" value="1"/>
</dbReference>
<dbReference type="EMBL" id="BMHK01000035">
    <property type="protein sequence ID" value="GGC12943.1"/>
    <property type="molecule type" value="Genomic_DNA"/>
</dbReference>
<dbReference type="CDD" id="cd08878">
    <property type="entry name" value="RHO_alpha_C_DMO-like"/>
    <property type="match status" value="1"/>
</dbReference>
<gene>
    <name evidence="7" type="primary">vanA</name>
    <name evidence="7" type="ORF">GCM10011494_34760</name>
</gene>
<dbReference type="GO" id="GO:0046872">
    <property type="term" value="F:metal ion binding"/>
    <property type="evidence" value="ECO:0007669"/>
    <property type="project" value="UniProtKB-KW"/>
</dbReference>
<accession>A0A916X6Z5</accession>
<dbReference type="InterPro" id="IPR044043">
    <property type="entry name" value="VanA_C_cat"/>
</dbReference>
<dbReference type="PANTHER" id="PTHR21266">
    <property type="entry name" value="IRON-SULFUR DOMAIN CONTAINING PROTEIN"/>
    <property type="match status" value="1"/>
</dbReference>
<dbReference type="GO" id="GO:0051537">
    <property type="term" value="F:2 iron, 2 sulfur cluster binding"/>
    <property type="evidence" value="ECO:0007669"/>
    <property type="project" value="UniProtKB-KW"/>
</dbReference>
<dbReference type="SUPFAM" id="SSF50022">
    <property type="entry name" value="ISP domain"/>
    <property type="match status" value="1"/>
</dbReference>
<comment type="caution">
    <text evidence="7">The sequence shown here is derived from an EMBL/GenBank/DDBJ whole genome shotgun (WGS) entry which is preliminary data.</text>
</comment>
<evidence type="ECO:0000259" key="6">
    <source>
        <dbReference type="PROSITE" id="PS51296"/>
    </source>
</evidence>
<keyword evidence="1" id="KW-0001">2Fe-2S</keyword>
<organism evidence="7 8">
    <name type="scientific">Novosphingobium endophyticum</name>
    <dbReference type="NCBI Taxonomy" id="1955250"/>
    <lineage>
        <taxon>Bacteria</taxon>
        <taxon>Pseudomonadati</taxon>
        <taxon>Pseudomonadota</taxon>
        <taxon>Alphaproteobacteria</taxon>
        <taxon>Sphingomonadales</taxon>
        <taxon>Sphingomonadaceae</taxon>
        <taxon>Novosphingobium</taxon>
    </lineage>
</organism>
<evidence type="ECO:0000256" key="1">
    <source>
        <dbReference type="ARBA" id="ARBA00022714"/>
    </source>
</evidence>
<evidence type="ECO:0000313" key="7">
    <source>
        <dbReference type="EMBL" id="GGC12943.1"/>
    </source>
</evidence>
<dbReference type="InterPro" id="IPR017941">
    <property type="entry name" value="Rieske_2Fe-2S"/>
</dbReference>
<dbReference type="AlphaFoldDB" id="A0A916X6Z5"/>
<evidence type="ECO:0000256" key="3">
    <source>
        <dbReference type="ARBA" id="ARBA00023002"/>
    </source>
</evidence>
<proteinExistence type="predicted"/>